<gene>
    <name evidence="3" type="ORF">DASB73_020180</name>
</gene>
<accession>A0AAV5RI52</accession>
<dbReference type="AlphaFoldDB" id="A0AAV5RI52"/>
<keyword evidence="4" id="KW-1185">Reference proteome</keyword>
<evidence type="ECO:0000313" key="3">
    <source>
        <dbReference type="EMBL" id="GMM51060.1"/>
    </source>
</evidence>
<feature type="chain" id="PRO_5043674936" description="Acid phosphatase" evidence="2">
    <location>
        <begin position="17"/>
        <end position="384"/>
    </location>
</feature>
<organism evidence="3 4">
    <name type="scientific">Starmerella bacillaris</name>
    <name type="common">Yeast</name>
    <name type="synonym">Candida zemplinina</name>
    <dbReference type="NCBI Taxonomy" id="1247836"/>
    <lineage>
        <taxon>Eukaryota</taxon>
        <taxon>Fungi</taxon>
        <taxon>Dikarya</taxon>
        <taxon>Ascomycota</taxon>
        <taxon>Saccharomycotina</taxon>
        <taxon>Dipodascomycetes</taxon>
        <taxon>Dipodascales</taxon>
        <taxon>Trichomonascaceae</taxon>
        <taxon>Starmerella</taxon>
    </lineage>
</organism>
<dbReference type="PANTHER" id="PTHR31956:SF8">
    <property type="entry name" value="ACID PHOSPHATASE PHOA (AFU_ORTHOLOGUE AFUA_1G03570)"/>
    <property type="match status" value="1"/>
</dbReference>
<name>A0AAV5RI52_STABA</name>
<comment type="caution">
    <text evidence="3">The sequence shown here is derived from an EMBL/GenBank/DDBJ whole genome shotgun (WGS) entry which is preliminary data.</text>
</comment>
<evidence type="ECO:0000256" key="2">
    <source>
        <dbReference type="SAM" id="SignalP"/>
    </source>
</evidence>
<dbReference type="Pfam" id="PF04185">
    <property type="entry name" value="Phosphoesterase"/>
    <property type="match status" value="1"/>
</dbReference>
<dbReference type="Proteomes" id="UP001362899">
    <property type="component" value="Unassembled WGS sequence"/>
</dbReference>
<sequence>MFLNSALLLLAGSAMADPREFSTIIPTGTFNPAAATAVQTEYPKDHHIAKGRLVDQIWHIVLDNADYDDAVNNPDLQYLASKGILLDNYYAVESNSQANYLAMIGGDTFGLTEERFVSIPSNVSTLVESLETNRVLWAQYTEDQPFTAFTGWEYPTSGNASYSRAKNPFVAFDSVMEKPSRYNNLRALASFEHDIEKHRFPQWKFIRPNLDHDGTNTNLETAASWVRNFIDPYIADRKHYHRKLFIITFARASSNTGPNKVWTCILGDMHEWERNTRDSNYYDHYSIPASTIANYDLPSLGRYDCSANVFHIINVKCHQKNLMNPEITDNYNQGPFAGYLSDDSLSLPVPNLNCEGRGHSGLLRRVKKIWKKASLSYADWQVGY</sequence>
<dbReference type="PANTHER" id="PTHR31956">
    <property type="entry name" value="NON-SPECIFIC PHOSPHOLIPASE C4-RELATED"/>
    <property type="match status" value="1"/>
</dbReference>
<evidence type="ECO:0008006" key="5">
    <source>
        <dbReference type="Google" id="ProtNLM"/>
    </source>
</evidence>
<feature type="signal peptide" evidence="2">
    <location>
        <begin position="1"/>
        <end position="16"/>
    </location>
</feature>
<reference evidence="3 4" key="1">
    <citation type="journal article" date="2023" name="Elife">
        <title>Identification of key yeast species and microbe-microbe interactions impacting larval growth of Drosophila in the wild.</title>
        <authorList>
            <person name="Mure A."/>
            <person name="Sugiura Y."/>
            <person name="Maeda R."/>
            <person name="Honda K."/>
            <person name="Sakurai N."/>
            <person name="Takahashi Y."/>
            <person name="Watada M."/>
            <person name="Katoh T."/>
            <person name="Gotoh A."/>
            <person name="Gotoh Y."/>
            <person name="Taniguchi I."/>
            <person name="Nakamura K."/>
            <person name="Hayashi T."/>
            <person name="Katayama T."/>
            <person name="Uemura T."/>
            <person name="Hattori Y."/>
        </authorList>
    </citation>
    <scope>NUCLEOTIDE SEQUENCE [LARGE SCALE GENOMIC DNA]</scope>
    <source>
        <strain evidence="3 4">SB-73</strain>
    </source>
</reference>
<dbReference type="EMBL" id="BTGC01000003">
    <property type="protein sequence ID" value="GMM51060.1"/>
    <property type="molecule type" value="Genomic_DNA"/>
</dbReference>
<keyword evidence="1" id="KW-0378">Hydrolase</keyword>
<keyword evidence="2" id="KW-0732">Signal</keyword>
<dbReference type="InterPro" id="IPR007312">
    <property type="entry name" value="Phosphoesterase"/>
</dbReference>
<evidence type="ECO:0000313" key="4">
    <source>
        <dbReference type="Proteomes" id="UP001362899"/>
    </source>
</evidence>
<dbReference type="GO" id="GO:0009395">
    <property type="term" value="P:phospholipid catabolic process"/>
    <property type="evidence" value="ECO:0007669"/>
    <property type="project" value="TreeGrafter"/>
</dbReference>
<protein>
    <recommendedName>
        <fullName evidence="5">Acid phosphatase</fullName>
    </recommendedName>
</protein>
<proteinExistence type="predicted"/>
<dbReference type="GO" id="GO:0016788">
    <property type="term" value="F:hydrolase activity, acting on ester bonds"/>
    <property type="evidence" value="ECO:0007669"/>
    <property type="project" value="InterPro"/>
</dbReference>
<evidence type="ECO:0000256" key="1">
    <source>
        <dbReference type="ARBA" id="ARBA00022801"/>
    </source>
</evidence>